<keyword evidence="1" id="KW-1133">Transmembrane helix</keyword>
<gene>
    <name evidence="2" type="ORF">GALL_299160</name>
</gene>
<proteinExistence type="predicted"/>
<evidence type="ECO:0000313" key="2">
    <source>
        <dbReference type="EMBL" id="OIQ88224.1"/>
    </source>
</evidence>
<name>A0A1J5QXB9_9ZZZZ</name>
<keyword evidence="1" id="KW-0472">Membrane</keyword>
<evidence type="ECO:0000256" key="1">
    <source>
        <dbReference type="SAM" id="Phobius"/>
    </source>
</evidence>
<feature type="transmembrane region" description="Helical" evidence="1">
    <location>
        <begin position="87"/>
        <end position="110"/>
    </location>
</feature>
<dbReference type="SUPFAM" id="SSF53335">
    <property type="entry name" value="S-adenosyl-L-methionine-dependent methyltransferases"/>
    <property type="match status" value="1"/>
</dbReference>
<dbReference type="InterPro" id="IPR029063">
    <property type="entry name" value="SAM-dependent_MTases_sf"/>
</dbReference>
<reference evidence="2" key="1">
    <citation type="submission" date="2016-10" db="EMBL/GenBank/DDBJ databases">
        <title>Sequence of Gallionella enrichment culture.</title>
        <authorList>
            <person name="Poehlein A."/>
            <person name="Muehling M."/>
            <person name="Daniel R."/>
        </authorList>
    </citation>
    <scope>NUCLEOTIDE SEQUENCE</scope>
</reference>
<comment type="caution">
    <text evidence="2">The sequence shown here is derived from an EMBL/GenBank/DDBJ whole genome shotgun (WGS) entry which is preliminary data.</text>
</comment>
<accession>A0A1J5QXB9</accession>
<keyword evidence="1" id="KW-0812">Transmembrane</keyword>
<organism evidence="2">
    <name type="scientific">mine drainage metagenome</name>
    <dbReference type="NCBI Taxonomy" id="410659"/>
    <lineage>
        <taxon>unclassified sequences</taxon>
        <taxon>metagenomes</taxon>
        <taxon>ecological metagenomes</taxon>
    </lineage>
</organism>
<dbReference type="Gene3D" id="3.40.50.150">
    <property type="entry name" value="Vaccinia Virus protein VP39"/>
    <property type="match status" value="1"/>
</dbReference>
<evidence type="ECO:0008006" key="3">
    <source>
        <dbReference type="Google" id="ProtNLM"/>
    </source>
</evidence>
<dbReference type="EMBL" id="MLJW01000382">
    <property type="protein sequence ID" value="OIQ88224.1"/>
    <property type="molecule type" value="Genomic_DNA"/>
</dbReference>
<sequence>MIDVVTYRQTESLARQSGLSWRAMQAQLPHVFNSSGFPVKVDAVGELKMLVDTMQENRFEPYMRELGGLSDAEMDVFVAALGAYMRWYAGLFGGGMLTVPLSTMLAHYALYRKISRFGQYGRILEVGPGCGYLSFYLQGDERVTSYCQVEVTESFYLLQSLLNHHLYGEGFADHAKTSLDLKNTELLTPSLLSGLYDSEQSAVLDYRPSPRCEHFPWWRLGDLLDRQFDVITSNANFNEMSEPAFITYATLFSRILAPEGIVLAQCLGGGPLPVERIVRVFESLGFAVLMLTDAVAGNPLTVKNFILVKEGHPSFAAQPRPLQQLPQMASEYWLYNMFDRSQGGVMRSRDEVLSAVQVALSGG</sequence>
<dbReference type="AlphaFoldDB" id="A0A1J5QXB9"/>
<protein>
    <recommendedName>
        <fullName evidence="3">Class I SAM-dependent methyltransferase</fullName>
    </recommendedName>
</protein>